<feature type="compositionally biased region" description="Basic and acidic residues" evidence="7">
    <location>
        <begin position="2434"/>
        <end position="2443"/>
    </location>
</feature>
<feature type="compositionally biased region" description="Low complexity" evidence="7">
    <location>
        <begin position="1669"/>
        <end position="1678"/>
    </location>
</feature>
<protein>
    <recommendedName>
        <fullName evidence="12">Protein split ends</fullName>
    </recommendedName>
</protein>
<feature type="compositionally biased region" description="Basic and acidic residues" evidence="7">
    <location>
        <begin position="759"/>
        <end position="809"/>
    </location>
</feature>
<name>A0ABQ9FXW9_TEGGR</name>
<evidence type="ECO:0000313" key="10">
    <source>
        <dbReference type="EMBL" id="KAJ8320548.1"/>
    </source>
</evidence>
<dbReference type="InterPro" id="IPR016194">
    <property type="entry name" value="SPOC-like_C_dom_sf"/>
</dbReference>
<feature type="compositionally biased region" description="Basic and acidic residues" evidence="7">
    <location>
        <begin position="565"/>
        <end position="581"/>
    </location>
</feature>
<comment type="subcellular location">
    <subcellularLocation>
        <location evidence="1">Nucleus</location>
    </subcellularLocation>
</comment>
<feature type="compositionally biased region" description="Low complexity" evidence="7">
    <location>
        <begin position="2902"/>
        <end position="2913"/>
    </location>
</feature>
<feature type="compositionally biased region" description="Basic and acidic residues" evidence="7">
    <location>
        <begin position="1000"/>
        <end position="1020"/>
    </location>
</feature>
<feature type="region of interest" description="Disordered" evidence="7">
    <location>
        <begin position="4413"/>
        <end position="4445"/>
    </location>
</feature>
<feature type="compositionally biased region" description="Basic and acidic residues" evidence="7">
    <location>
        <begin position="708"/>
        <end position="729"/>
    </location>
</feature>
<feature type="region of interest" description="Disordered" evidence="7">
    <location>
        <begin position="531"/>
        <end position="637"/>
    </location>
</feature>
<feature type="compositionally biased region" description="Pro residues" evidence="7">
    <location>
        <begin position="4964"/>
        <end position="4974"/>
    </location>
</feature>
<evidence type="ECO:0008006" key="12">
    <source>
        <dbReference type="Google" id="ProtNLM"/>
    </source>
</evidence>
<keyword evidence="3" id="KW-0597">Phosphoprotein</keyword>
<feature type="compositionally biased region" description="Basic residues" evidence="7">
    <location>
        <begin position="2775"/>
        <end position="2785"/>
    </location>
</feature>
<comment type="similarity">
    <text evidence="2">Belongs to the RRM Spen family.</text>
</comment>
<feature type="compositionally biased region" description="Basic and acidic residues" evidence="7">
    <location>
        <begin position="1072"/>
        <end position="1094"/>
    </location>
</feature>
<feature type="compositionally biased region" description="Basic and acidic residues" evidence="7">
    <location>
        <begin position="928"/>
        <end position="963"/>
    </location>
</feature>
<feature type="compositionally biased region" description="Polar residues" evidence="7">
    <location>
        <begin position="1160"/>
        <end position="1192"/>
    </location>
</feature>
<feature type="compositionally biased region" description="Low complexity" evidence="7">
    <location>
        <begin position="3709"/>
        <end position="3724"/>
    </location>
</feature>
<organism evidence="10 11">
    <name type="scientific">Tegillarca granosa</name>
    <name type="common">Malaysian cockle</name>
    <name type="synonym">Anadara granosa</name>
    <dbReference type="NCBI Taxonomy" id="220873"/>
    <lineage>
        <taxon>Eukaryota</taxon>
        <taxon>Metazoa</taxon>
        <taxon>Spiralia</taxon>
        <taxon>Lophotrochozoa</taxon>
        <taxon>Mollusca</taxon>
        <taxon>Bivalvia</taxon>
        <taxon>Autobranchia</taxon>
        <taxon>Pteriomorphia</taxon>
        <taxon>Arcoida</taxon>
        <taxon>Arcoidea</taxon>
        <taxon>Arcidae</taxon>
        <taxon>Tegillarca</taxon>
    </lineage>
</organism>
<dbReference type="Gene3D" id="2.40.290.10">
    <property type="match status" value="1"/>
</dbReference>
<feature type="compositionally biased region" description="Basic and acidic residues" evidence="7">
    <location>
        <begin position="1494"/>
        <end position="1506"/>
    </location>
</feature>
<feature type="compositionally biased region" description="Low complexity" evidence="7">
    <location>
        <begin position="1649"/>
        <end position="1658"/>
    </location>
</feature>
<feature type="compositionally biased region" description="Basic and acidic residues" evidence="7">
    <location>
        <begin position="1238"/>
        <end position="1255"/>
    </location>
</feature>
<feature type="region of interest" description="Disordered" evidence="7">
    <location>
        <begin position="4541"/>
        <end position="4709"/>
    </location>
</feature>
<feature type="compositionally biased region" description="Basic and acidic residues" evidence="7">
    <location>
        <begin position="2734"/>
        <end position="2747"/>
    </location>
</feature>
<feature type="compositionally biased region" description="Polar residues" evidence="7">
    <location>
        <begin position="3220"/>
        <end position="3234"/>
    </location>
</feature>
<feature type="compositionally biased region" description="Basic and acidic residues" evidence="7">
    <location>
        <begin position="2702"/>
        <end position="2726"/>
    </location>
</feature>
<dbReference type="Gene3D" id="3.30.70.330">
    <property type="match status" value="3"/>
</dbReference>
<feature type="compositionally biased region" description="Basic and acidic residues" evidence="7">
    <location>
        <begin position="2135"/>
        <end position="2156"/>
    </location>
</feature>
<feature type="compositionally biased region" description="Low complexity" evidence="7">
    <location>
        <begin position="2922"/>
        <end position="2932"/>
    </location>
</feature>
<dbReference type="SMART" id="SM00360">
    <property type="entry name" value="RRM"/>
    <property type="match status" value="3"/>
</dbReference>
<feature type="compositionally biased region" description="Basic and acidic residues" evidence="7">
    <location>
        <begin position="2291"/>
        <end position="2312"/>
    </location>
</feature>
<feature type="compositionally biased region" description="Polar residues" evidence="7">
    <location>
        <begin position="1059"/>
        <end position="1070"/>
    </location>
</feature>
<feature type="compositionally biased region" description="Low complexity" evidence="7">
    <location>
        <begin position="1817"/>
        <end position="1837"/>
    </location>
</feature>
<feature type="compositionally biased region" description="Basic and acidic residues" evidence="7">
    <location>
        <begin position="3534"/>
        <end position="3545"/>
    </location>
</feature>
<feature type="compositionally biased region" description="Low complexity" evidence="7">
    <location>
        <begin position="2244"/>
        <end position="2257"/>
    </location>
</feature>
<evidence type="ECO:0000256" key="4">
    <source>
        <dbReference type="ARBA" id="ARBA00022884"/>
    </source>
</evidence>
<evidence type="ECO:0000256" key="3">
    <source>
        <dbReference type="ARBA" id="ARBA00022553"/>
    </source>
</evidence>
<feature type="region of interest" description="Disordered" evidence="7">
    <location>
        <begin position="2434"/>
        <end position="2487"/>
    </location>
</feature>
<feature type="compositionally biased region" description="Basic and acidic residues" evidence="7">
    <location>
        <begin position="3604"/>
        <end position="3629"/>
    </location>
</feature>
<feature type="compositionally biased region" description="Polar residues" evidence="7">
    <location>
        <begin position="3725"/>
        <end position="3736"/>
    </location>
</feature>
<feature type="compositionally biased region" description="Polar residues" evidence="7">
    <location>
        <begin position="2620"/>
        <end position="2634"/>
    </location>
</feature>
<feature type="compositionally biased region" description="Basic and acidic residues" evidence="7">
    <location>
        <begin position="1756"/>
        <end position="1780"/>
    </location>
</feature>
<feature type="compositionally biased region" description="Basic and acidic residues" evidence="7">
    <location>
        <begin position="2036"/>
        <end position="2110"/>
    </location>
</feature>
<feature type="domain" description="RRM" evidence="8">
    <location>
        <begin position="203"/>
        <end position="282"/>
    </location>
</feature>
<feature type="compositionally biased region" description="Polar residues" evidence="7">
    <location>
        <begin position="3049"/>
        <end position="3092"/>
    </location>
</feature>
<feature type="compositionally biased region" description="Basic and acidic residues" evidence="7">
    <location>
        <begin position="189"/>
        <end position="202"/>
    </location>
</feature>
<feature type="compositionally biased region" description="Polar residues" evidence="7">
    <location>
        <begin position="3519"/>
        <end position="3532"/>
    </location>
</feature>
<proteinExistence type="inferred from homology"/>
<feature type="region of interest" description="Disordered" evidence="7">
    <location>
        <begin position="3419"/>
        <end position="3504"/>
    </location>
</feature>
<evidence type="ECO:0000313" key="11">
    <source>
        <dbReference type="Proteomes" id="UP001217089"/>
    </source>
</evidence>
<feature type="compositionally biased region" description="Basic and acidic residues" evidence="7">
    <location>
        <begin position="841"/>
        <end position="874"/>
    </location>
</feature>
<feature type="compositionally biased region" description="Low complexity" evidence="7">
    <location>
        <begin position="1781"/>
        <end position="1793"/>
    </location>
</feature>
<keyword evidence="5" id="KW-0539">Nucleus</keyword>
<feature type="compositionally biased region" description="Basic residues" evidence="7">
    <location>
        <begin position="115"/>
        <end position="134"/>
    </location>
</feature>
<feature type="compositionally biased region" description="Basic and acidic residues" evidence="7">
    <location>
        <begin position="2451"/>
        <end position="2474"/>
    </location>
</feature>
<feature type="compositionally biased region" description="Basic and acidic residues" evidence="7">
    <location>
        <begin position="1904"/>
        <end position="2023"/>
    </location>
</feature>
<feature type="compositionally biased region" description="Polar residues" evidence="7">
    <location>
        <begin position="4491"/>
        <end position="4500"/>
    </location>
</feature>
<feature type="region of interest" description="Disordered" evidence="7">
    <location>
        <begin position="653"/>
        <end position="729"/>
    </location>
</feature>
<feature type="region of interest" description="Disordered" evidence="7">
    <location>
        <begin position="3761"/>
        <end position="3798"/>
    </location>
</feature>
<feature type="compositionally biased region" description="Polar residues" evidence="7">
    <location>
        <begin position="2689"/>
        <end position="2699"/>
    </location>
</feature>
<feature type="compositionally biased region" description="Basic and acidic residues" evidence="7">
    <location>
        <begin position="2573"/>
        <end position="2591"/>
    </location>
</feature>
<dbReference type="InterPro" id="IPR012677">
    <property type="entry name" value="Nucleotide-bd_a/b_plait_sf"/>
</dbReference>
<feature type="region of interest" description="Disordered" evidence="7">
    <location>
        <begin position="750"/>
        <end position="1122"/>
    </location>
</feature>
<feature type="compositionally biased region" description="Low complexity" evidence="7">
    <location>
        <begin position="1416"/>
        <end position="1426"/>
    </location>
</feature>
<feature type="compositionally biased region" description="Basic and acidic residues" evidence="7">
    <location>
        <begin position="1213"/>
        <end position="1222"/>
    </location>
</feature>
<feature type="compositionally biased region" description="Polar residues" evidence="7">
    <location>
        <begin position="2950"/>
        <end position="2979"/>
    </location>
</feature>
<feature type="domain" description="SPOC" evidence="9">
    <location>
        <begin position="4978"/>
        <end position="5147"/>
    </location>
</feature>
<comment type="caution">
    <text evidence="10">The sequence shown here is derived from an EMBL/GenBank/DDBJ whole genome shotgun (WGS) entry which is preliminary data.</text>
</comment>
<feature type="compositionally biased region" description="Basic and acidic residues" evidence="7">
    <location>
        <begin position="1513"/>
        <end position="1567"/>
    </location>
</feature>
<feature type="compositionally biased region" description="Low complexity" evidence="7">
    <location>
        <begin position="2786"/>
        <end position="2799"/>
    </location>
</feature>
<dbReference type="PANTHER" id="PTHR23189">
    <property type="entry name" value="RNA RECOGNITION MOTIF-CONTAINING"/>
    <property type="match status" value="1"/>
</dbReference>
<dbReference type="PROSITE" id="PS50917">
    <property type="entry name" value="SPOC"/>
    <property type="match status" value="1"/>
</dbReference>
<keyword evidence="4 6" id="KW-0694">RNA-binding</keyword>
<evidence type="ECO:0000259" key="9">
    <source>
        <dbReference type="PROSITE" id="PS50917"/>
    </source>
</evidence>
<feature type="compositionally biased region" description="Polar residues" evidence="7">
    <location>
        <begin position="3261"/>
        <end position="3276"/>
    </location>
</feature>
<feature type="compositionally biased region" description="Polar residues" evidence="7">
    <location>
        <begin position="1890"/>
        <end position="1903"/>
    </location>
</feature>
<evidence type="ECO:0000256" key="5">
    <source>
        <dbReference type="ARBA" id="ARBA00023242"/>
    </source>
</evidence>
<evidence type="ECO:0000256" key="2">
    <source>
        <dbReference type="ARBA" id="ARBA00005387"/>
    </source>
</evidence>
<feature type="compositionally biased region" description="Polar residues" evidence="7">
    <location>
        <begin position="3171"/>
        <end position="3184"/>
    </location>
</feature>
<feature type="compositionally biased region" description="Basic and acidic residues" evidence="7">
    <location>
        <begin position="2864"/>
        <end position="2886"/>
    </location>
</feature>
<reference evidence="10 11" key="1">
    <citation type="submission" date="2022-12" db="EMBL/GenBank/DDBJ databases">
        <title>Chromosome-level genome of Tegillarca granosa.</title>
        <authorList>
            <person name="Kim J."/>
        </authorList>
    </citation>
    <scope>NUCLEOTIDE SEQUENCE [LARGE SCALE GENOMIC DNA]</scope>
    <source>
        <strain evidence="10">Teg-2019</strain>
        <tissue evidence="10">Adductor muscle</tissue>
    </source>
</reference>
<feature type="compositionally biased region" description="Basic and acidic residues" evidence="7">
    <location>
        <begin position="1838"/>
        <end position="1889"/>
    </location>
</feature>
<dbReference type="InterPro" id="IPR035979">
    <property type="entry name" value="RBD_domain_sf"/>
</dbReference>
<feature type="compositionally biased region" description="Basic and acidic residues" evidence="7">
    <location>
        <begin position="1659"/>
        <end position="1668"/>
    </location>
</feature>
<feature type="region of interest" description="Disordered" evidence="7">
    <location>
        <begin position="4290"/>
        <end position="4311"/>
    </location>
</feature>
<evidence type="ECO:0000259" key="8">
    <source>
        <dbReference type="PROSITE" id="PS50102"/>
    </source>
</evidence>
<feature type="compositionally biased region" description="Basic and acidic residues" evidence="7">
    <location>
        <begin position="2934"/>
        <end position="2944"/>
    </location>
</feature>
<feature type="region of interest" description="Disordered" evidence="7">
    <location>
        <begin position="3566"/>
        <end position="3743"/>
    </location>
</feature>
<evidence type="ECO:0000256" key="7">
    <source>
        <dbReference type="SAM" id="MobiDB-lite"/>
    </source>
</evidence>
<feature type="compositionally biased region" description="Basic and acidic residues" evidence="7">
    <location>
        <begin position="538"/>
        <end position="551"/>
    </location>
</feature>
<sequence>MFKLDLFYAYRTEEGEIYESGGSRDYYGRGVEASGQFQDNHFQSSFSEGGQYQRGRQKERFCLSLTSSFLVTCRGGLIKQQRHSKDGSRLSFEQTSDEKSKSPGHSPSQASSRHSSNRRKKKTSHSRSRSKSRSRSGSSSSSSYSGSSSSSSRSGSHSSKSSSPSSVRKPHIPSSAILEVKSQGSTTSDRTEALGPDGERRPHGIRISNLPLRSSDTSLRDGLFHEYKKYGKVNAVQVSGAGEDRYAVVSFRKPEDAEKCVKESQGGKTFFGTKVKVILHDGIDFDDNEFRPPEAELDEYHPKATRTLFVGNLEKEISNQELKERFSKFGDIIDIDVKRQGAVSAYAFVQYSDISSVVKALKGMEGEHMGSMKLKLGFGKSMPTTCIWLDNVAETVTESFVSRQFNRYGNVTSTVIDHIRGKALVYFNSMDSAQFALNEMRNRIFNGKKIMIDFASRECQNGFFDKMEKSGQLKPGQRPDERTRGWQQYNRQTSNDGQWEGGRTFEKRGGFTQYAGRGKWGRGYQKNWSGNFQGRTFSSEEHQARRQRSYDEYSQGGNGDDSFEQDLRDYSYSQQERRERGSVSPGEYSDDMYGDPAYQFTAKDERSYSERYKDGHYPEGYRSESPGSDGGGAKSYSEDRYIYGKSRSDSFFNKERYGSREKVGDQSPDAWSRSPQFREANKDSNYGRNTPPTPVDDEPNDFSSLDHSPMDLESNQRRYGDYKRKVGGKTDDFDITEADIEEIRTSNIIAASSVKHRKESTSQRPQDRFIRKRSYDEFAHDSKLDDSHRLERQTSRTNRDKFAEKRDLYQKVQRIQSQIGRCKGNSGGNGNEGSTSSSSSDSERGSMTETELSKLQHEKLSLLEKLKQLEKEGSMSDAESANDLEDSRKVISSKRPRLDPKSPWPPSSVIVEPKKPPHNLYASQSFRKQMEQLRKMEEQSKKDEKQRTVTKENKYDSESEDHLGGCLSPKEIPSEFILKKRKKYDNSDDVGFKSRSYRPKKSEDDDHRSSELDDSGRIKGDNPPYHRMSSGHSSPRTPITPQFSSEHLMEHHRQHSESDLSASESQQAGSKETGRRRDSGGKEWGQRSHRDDHQPVIIPLGDDTPSQDLIDPRTKQIESEPVFLPLPLFAQYARPIINSPIVEDSPKYDMLKNDSPCFSPPSSGSKNASPQTSPNNDFESGDSQETPQNETNEFVKPLDEPSQEVENDTSVTIDKETDKPTAELDSEEYSDSNSELDSPDKLSLEERIRRLDEKLNAAPAPPTTTSKTMDSSSPHTSTISSTFNAAAAANQQPSSDLYRKYKIKKKNDSTGTGSGDSKSEPSEIVKTMLARSSIFDQDTKRLEQINEKYQPRSVSLDVGDSPKLGMVRTKAAAKEMPLSTLPGSLAGRLGNGASSFPTLSVNTSIGGDPNKLDNMSPSESSMASDSCPVSPSAAAILASQKDNLWLEGKRKADTDDSIQTVIEQNQDTTSASKSDSSINTNENKENNGKCSQPEPKKPKITREKSAESQNGETNDRSESSDKNVQQNKEKNSEEKKRDKVEGDSVLKKESSGGQKKDKDKDGNKDKISGSSTSSSSKSSSTKSTNGKHHDKSPSKSSNSSSKSSRDKSPAKAPDNKHHDKSKSGGNSSDSKKDSSSDKKSEHSSHKNKSSSSSSSSKSGDSKTKDKTSHSSSSSSSKGENVDKSQKDDHSQKSSKPSKTSSTDDSTKAQDKSKHSEKSNTADESTSKSTSKSSDKVTKHSDKTNSDGHTSSKSHSSHSEKSSSHSSKSSKDSSKDSDKSKSSSSKLKSSSSVDKGSEHKSKSAQDSEKSKDKDKQTSDTTNTAKQKHTSSSTSSASDVTKDTKHKTSADDQKHKNKHSDDKSSSKQKHKEDGKHKSTDKSQNVEKKTSTDRQSSIDSKTSNDVTTEKKQNHDLSEKKTASKSTTGDKKLSNEKKTKEKTDSKVTKSENKSVEHKSEKTESKKESTVTSNDKKGENKTEKLESKSKENKSQQNTDKKQETTAAKSEEKKSETSDKADNKTDNKKKEKSTKSSTPVKSVKDQKNIKDKGKTKHQEMVESKTKSSHDKTKKQSKEKVSVDSIDSSKDQGKKSEKENDQKKSNKKEKAEKKNEPTAEVEFDWEAWQGPYVSMYDKVKRRSTEKDKERELETMRKKLDQLQKNRNKRSTVSMSDETNSTDFNTDDDSDDGPTSKPVSKSKKEKSKKMDTSQKRKKYVLDTSSSSDDDDDTSAFTKSPIGKKPPAKDNALIKAPKSSKKASILDIYSSDSEEEENRNLASEASFDLPSSNKKKPVKKVKDSNNSDKLVKKKDDENDKLKKTKQPKKVQEKKVEKPNYLGFSSDISADDLSDHLDDSDSDINLMKKKSTSKKMDKKATQKAIRKIYSSSSSDEDSSDERNILQEHKSSVDQSKPKTLKKDTPKKTGKSIFDFEKMSVKDISHFSDSEQTNKTETVLQKMEKEIDIKEEDQKSVDKSSVKHDKTNKKKRKDQKENILLGEGKLEIGKSIGTKKEEGKIGLFEKMETYLRTDISDKSPGKECLLNKFDEKMFSKSTVSSETVNIINDITTESIKAKKHKKEGKKDKKKMDKENAQHDLSSELKNINLCKDELKNKINCDIIDSVSSLHNLTSPEDKCTPSNLETDQKDSVESDIIKSDKNDKKSKKKKKERQISGSSVSSDIGCKEAGLQSPVHIEPSRQSSIDQSLPSIDDDKVKKSKKVKNEELFGDKSENKMDTQTVSESTEKDTAESAKISDNKSLMIEPGISSKSDQIVLGDQDENVKTKKGKKKKRSKSGSGDSDVSSLSGKEPVSSFTGEVTNQFDMSASESSYPSEQTGGDNQQDESGKVKKGKKKKKDKSEQDPTKKHKKKDKEKHENEEGKSKKKEKHDNNEDGKSKKKEKKKKKKKDLLETQSSSETLSNEQPEDQPLVIDTTTDITTNTSEKVDVTSEHTEQIPVENVQTSDQIHESITSSMFQVQTVEIKNSSQVKDSDTEHKNDKKSKAGDIFEFNEDDDDETTETKGNWKPLRVDDSEKRKHKLYTSDSDSARKSSNDDSKLFWSSDNETTTKLTETSHHSSVFDNETEKFNLSSESGLTSNLQSSNDDHSHNEQSTSAANEEQDVFDNVISDVEVTVSQNDVQSNVEDHVHGLQIAADLQDLDIQINQDHLSSIDEIIESVANNTEQSGQQVTSDSFSDNDHTGGLFDIMSESQGKKGARKNTKPRKRRGKKNSATNDLLVTPAPNSEDQHSTDHTKSSEMDKSMFDWDKLFPSTPTKTETECSQPSVEKSNDFKSSFEDLTKQTPHGGETPAIIPPISTEDNYDLEKEALSMSFETKKPDTDEIKTETKETTKQDLILEAVTSLQNLERSTKSLIDVSDADNDGFGEDKLVIDENPTIEDEEEEQTNQQADNETALAIQSILPLDEKTGEFVSPETSTVAVNNEAVDNSTDYSKDEPCNAEVPLVDEQLSSEISPTSIISPRGKSGRSRKTRSSRSTDQLNKESIPVETPTQPGIFNEKESVQWGNRNEIQAQQKISPDNTGNKSAEPKTRSDLQKELVEQWDKFRASETLKAGIVPQFSEIPGSDSMINQSGNKKGSRRKRSKGSVTPVRRPQRKSVETPSDDHLQYGNEGDRSPQHNESSDVGSYGEVNDQEPSGIDDSLESGDSGKMAFGNDLIDTDLSGNLDDGDKLSDEASQAEVKRSTRGRKIKNYKEMNSGVLPRTSSPRSRISPRSPRNVTSPKQQQSPPKSEIASPVVKIERLPLVCRNLRMENEMGGESNNKEQLRRGRSASAELRPEDKSSEVLEPGKSMLDLSQSELVSSANESLNIVKEKEPVYAAAKVMGSTTRDSGNMAKDAANVFDFDGSESEMKLEPVKIKRKTTRRRKPGEQVVYEIARPNFPEKPVENRFEPTKQNISQLQPAENLDKVGKFPHEAKFASTFHEIASSQENKLPASQTSPVPFDNPPNLKIDLRLPGECEKHVVGNIKEKMMENRAKAMANVTSVVTTLSPITPAAPSIPTTPATPMSNIDKIIDNVSKGIFNWTDVDTIQTDKSPMPHFGVEDPAIQLPHNKKRRTPSKSQSHSEEHTLGGPLLSPPGQFKTIGSPPVSTVQFMPTPVTSQAMTGLTKMPVTSQEPIGEPPTIQTTDYLKKFQKLPETSQPSVVYSSSQTITTTSNQSQGLFSMPSKSETLKGPLKTNPVMKSQQEQMKSTTETSVVMATPNPLLASGSAVVTGSKMDEKSIFKEMQINGPVPGLSDKINVSAPKPGVTSISYPHISSASGYDGLYPHPSYSMASHSKGASTTTIQSLTSSQNPPSVTNLVTGEKSSSKYDSVISSVPSAITTPSLITTVAGSVQTQAVFSSAPTCVVHPITSIGGKSKTESKTTPVNMSPVPAHISSSEKLLSHVPVSHGTQGPVLVQSHMMPSQETGKDLTLHSQQTATSSTQPVAQPAHSAQAYSNQHMLRIKEAIVQQAKSEKQAKTRYEQVASRQLQQEQQQRPPSAHSNPHRTTGLQEIPRPSSAHEQFNQHSIQEQIRNQLMHAEKRFPQMPSQMWHLQQQMAAVRAEEKSKSGQQEYKEGSSGLPHQVSAGLAASAASQGIHSQHPQQIKSPALAQTAPSPVAMVIQSQSSMQRPSSPISKKTTEKPQVGRWAEHGIDVRVGGQNEGQRSRPPSREITSPHSAQWGFHGTGPASLSHPSPQPAHQQIDHAAQQREAKARLIQQQQQQQQQSLQRQQELFLLQREQREQIKKQQDWKRQQQEQQDQELKRLAHLSQKTATSQPTASTSSTTTDSRQTAMVQAQQRMASGIPAHVDGKSVMIDPRFAQQHGMAYPPHGDLRRPSSQTPSAFTPPVSGAPEIGQGIPAHLYNAADLQRLHQAGVIPVRMPPLAIDPHLYQQQYLAHISPHYLSQHAAGLAVDHSHLQGDNRPPSQGGGHPSQGSLRSPTGQSQQQLLQQISKSGGHDALSRLQESQMHAVPPRPLPDPPPGERSLLSLLQGYPVMWQGVLALKNDNCVVQMHVIAGLQQLVKMALPQQGEDGTVQPLRIAQRMRLEAAQLDGVAKRMQYEKDFCMLLALPCGRDHDDIIQQTRAMSSGFIQYLQQKQAAGIVNVADQGSQQPAYVVHIFPPCEFSHETLGRLGFELMHHVRDLAHLLVIVTTVA</sequence>
<feature type="compositionally biased region" description="Basic and acidic residues" evidence="7">
    <location>
        <begin position="602"/>
        <end position="622"/>
    </location>
</feature>
<feature type="compositionally biased region" description="Low complexity" evidence="7">
    <location>
        <begin position="1271"/>
        <end position="1292"/>
    </location>
</feature>
<feature type="compositionally biased region" description="Low complexity" evidence="7">
    <location>
        <begin position="4612"/>
        <end position="4626"/>
    </location>
</feature>
<accession>A0ABQ9FXW9</accession>
<feature type="region of interest" description="Disordered" evidence="7">
    <location>
        <begin position="1448"/>
        <end position="2418"/>
    </location>
</feature>
<dbReference type="InterPro" id="IPR000504">
    <property type="entry name" value="RRM_dom"/>
</dbReference>
<feature type="compositionally biased region" description="Polar residues" evidence="7">
    <location>
        <begin position="485"/>
        <end position="497"/>
    </location>
</feature>
<feature type="compositionally biased region" description="Polar residues" evidence="7">
    <location>
        <begin position="2803"/>
        <end position="2831"/>
    </location>
</feature>
<feature type="region of interest" description="Disordered" evidence="7">
    <location>
        <begin position="468"/>
        <end position="505"/>
    </location>
</feature>
<feature type="compositionally biased region" description="Acidic residues" evidence="7">
    <location>
        <begin position="2999"/>
        <end position="3008"/>
    </location>
</feature>
<feature type="compositionally biased region" description="Low complexity" evidence="7">
    <location>
        <begin position="4472"/>
        <end position="4490"/>
    </location>
</feature>
<feature type="compositionally biased region" description="Polar residues" evidence="7">
    <location>
        <begin position="1457"/>
        <end position="1481"/>
    </location>
</feature>
<feature type="domain" description="RRM" evidence="8">
    <location>
        <begin position="385"/>
        <end position="457"/>
    </location>
</feature>
<feature type="region of interest" description="Disordered" evidence="7">
    <location>
        <begin position="80"/>
        <end position="213"/>
    </location>
</feature>
<feature type="compositionally biased region" description="Basic and acidic residues" evidence="7">
    <location>
        <begin position="1704"/>
        <end position="1720"/>
    </location>
</feature>
<dbReference type="PROSITE" id="PS50102">
    <property type="entry name" value="RRM"/>
    <property type="match status" value="3"/>
</dbReference>
<feature type="compositionally biased region" description="Low complexity" evidence="7">
    <location>
        <begin position="135"/>
        <end position="167"/>
    </location>
</feature>
<dbReference type="CDD" id="cd21543">
    <property type="entry name" value="SPOC_SHARP"/>
    <property type="match status" value="1"/>
</dbReference>
<feature type="compositionally biased region" description="Low complexity" evidence="7">
    <location>
        <begin position="1721"/>
        <end position="1731"/>
    </location>
</feature>
<feature type="compositionally biased region" description="Basic and acidic residues" evidence="7">
    <location>
        <begin position="2635"/>
        <end position="2652"/>
    </location>
</feature>
<feature type="region of interest" description="Disordered" evidence="7">
    <location>
        <begin position="3171"/>
        <end position="3306"/>
    </location>
</feature>
<feature type="region of interest" description="Disordered" evidence="7">
    <location>
        <begin position="1400"/>
        <end position="1430"/>
    </location>
</feature>
<feature type="compositionally biased region" description="Polar residues" evidence="7">
    <location>
        <begin position="4422"/>
        <end position="4435"/>
    </location>
</feature>
<dbReference type="SUPFAM" id="SSF54928">
    <property type="entry name" value="RNA-binding domain, RBD"/>
    <property type="match status" value="2"/>
</dbReference>
<dbReference type="SUPFAM" id="SSF100939">
    <property type="entry name" value="SPOC domain-like"/>
    <property type="match status" value="1"/>
</dbReference>
<feature type="compositionally biased region" description="Basic and acidic residues" evidence="7">
    <location>
        <begin position="1732"/>
        <end position="1745"/>
    </location>
</feature>
<feature type="region of interest" description="Disordered" evidence="7">
    <location>
        <begin position="2565"/>
        <end position="2591"/>
    </location>
</feature>
<dbReference type="EMBL" id="JARBDR010000141">
    <property type="protein sequence ID" value="KAJ8320548.1"/>
    <property type="molecule type" value="Genomic_DNA"/>
</dbReference>
<evidence type="ECO:0000256" key="1">
    <source>
        <dbReference type="ARBA" id="ARBA00004123"/>
    </source>
</evidence>
<dbReference type="Proteomes" id="UP001217089">
    <property type="component" value="Unassembled WGS sequence"/>
</dbReference>
<feature type="region of interest" description="Disordered" evidence="7">
    <location>
        <begin position="4468"/>
        <end position="4515"/>
    </location>
</feature>
<feature type="compositionally biased region" description="Low complexity" evidence="7">
    <location>
        <begin position="3458"/>
        <end position="3471"/>
    </location>
</feature>
<feature type="compositionally biased region" description="Basic and acidic residues" evidence="7">
    <location>
        <begin position="1794"/>
        <end position="1816"/>
    </location>
</feature>
<feature type="compositionally biased region" description="Basic and acidic residues" evidence="7">
    <location>
        <begin position="4551"/>
        <end position="4565"/>
    </location>
</feature>
<feature type="compositionally biased region" description="Polar residues" evidence="7">
    <location>
        <begin position="1030"/>
        <end position="1045"/>
    </location>
</feature>
<feature type="region of interest" description="Disordered" evidence="7">
    <location>
        <begin position="1144"/>
        <end position="1323"/>
    </location>
</feature>
<feature type="compositionally biased region" description="Basic and acidic residues" evidence="7">
    <location>
        <begin position="2980"/>
        <end position="2996"/>
    </location>
</feature>
<feature type="compositionally biased region" description="Basic and acidic residues" evidence="7">
    <location>
        <begin position="1047"/>
        <end position="1058"/>
    </location>
</feature>
<feature type="compositionally biased region" description="Basic and acidic residues" evidence="7">
    <location>
        <begin position="1603"/>
        <end position="1617"/>
    </location>
</feature>
<evidence type="ECO:0000256" key="6">
    <source>
        <dbReference type="PROSITE-ProRule" id="PRU00176"/>
    </source>
</evidence>
<feature type="compositionally biased region" description="Basic residues" evidence="7">
    <location>
        <begin position="3472"/>
        <end position="3481"/>
    </location>
</feature>
<keyword evidence="11" id="KW-1185">Reference proteome</keyword>
<feature type="compositionally biased region" description="Polar residues" evidence="7">
    <location>
        <begin position="3422"/>
        <end position="3439"/>
    </location>
</feature>
<feature type="compositionally biased region" description="Basic and acidic residues" evidence="7">
    <location>
        <begin position="3235"/>
        <end position="3257"/>
    </location>
</feature>
<gene>
    <name evidence="10" type="ORF">KUTeg_002135</name>
</gene>
<feature type="compositionally biased region" description="Low complexity" evidence="7">
    <location>
        <begin position="4575"/>
        <end position="4584"/>
    </location>
</feature>
<dbReference type="InterPro" id="IPR010912">
    <property type="entry name" value="SPOC_met"/>
</dbReference>
<feature type="region of interest" description="Disordered" evidence="7">
    <location>
        <begin position="4048"/>
        <end position="4086"/>
    </location>
</feature>
<feature type="compositionally biased region" description="Polar residues" evidence="7">
    <location>
        <begin position="4586"/>
        <end position="4596"/>
    </location>
</feature>
<feature type="region of interest" description="Disordered" evidence="7">
    <location>
        <begin position="2620"/>
        <end position="3110"/>
    </location>
</feature>
<feature type="compositionally biased region" description="Basic residues" evidence="7">
    <location>
        <begin position="3204"/>
        <end position="3219"/>
    </location>
</feature>
<feature type="compositionally biased region" description="Basic and acidic residues" evidence="7">
    <location>
        <begin position="653"/>
        <end position="664"/>
    </location>
</feature>
<feature type="region of interest" description="Disordered" evidence="7">
    <location>
        <begin position="4760"/>
        <end position="4782"/>
    </location>
</feature>
<feature type="region of interest" description="Disordered" evidence="7">
    <location>
        <begin position="4907"/>
        <end position="4977"/>
    </location>
</feature>
<feature type="region of interest" description="Disordered" evidence="7">
    <location>
        <begin position="3519"/>
        <end position="3545"/>
    </location>
</feature>
<feature type="compositionally biased region" description="Basic residues" evidence="7">
    <location>
        <begin position="2887"/>
        <end position="2898"/>
    </location>
</feature>
<feature type="compositionally biased region" description="Basic and acidic residues" evidence="7">
    <location>
        <begin position="2390"/>
        <end position="2401"/>
    </location>
</feature>
<feature type="compositionally biased region" description="Basic and acidic residues" evidence="7">
    <location>
        <begin position="3036"/>
        <end position="3047"/>
    </location>
</feature>
<feature type="domain" description="RRM" evidence="8">
    <location>
        <begin position="306"/>
        <end position="381"/>
    </location>
</feature>
<dbReference type="Pfam" id="PF00076">
    <property type="entry name" value="RRM_1"/>
    <property type="match status" value="3"/>
</dbReference>
<feature type="compositionally biased region" description="Basic and acidic residues" evidence="7">
    <location>
        <begin position="1629"/>
        <end position="1644"/>
    </location>
</feature>
<feature type="compositionally biased region" description="Basic and acidic residues" evidence="7">
    <location>
        <begin position="1679"/>
        <end position="1691"/>
    </location>
</feature>
<feature type="compositionally biased region" description="Low complexity" evidence="7">
    <location>
        <begin position="1693"/>
        <end position="1703"/>
    </location>
</feature>
<feature type="compositionally biased region" description="Low complexity" evidence="7">
    <location>
        <begin position="4290"/>
        <end position="4300"/>
    </location>
</feature>
<feature type="compositionally biased region" description="Low complexity" evidence="7">
    <location>
        <begin position="1568"/>
        <end position="1584"/>
    </location>
</feature>
<feature type="compositionally biased region" description="Basic and acidic residues" evidence="7">
    <location>
        <begin position="3277"/>
        <end position="3289"/>
    </location>
</feature>
<feature type="compositionally biased region" description="Basic and acidic residues" evidence="7">
    <location>
        <begin position="468"/>
        <end position="484"/>
    </location>
</feature>